<proteinExistence type="predicted"/>
<sequence>MKQLLTSILTLLILFSFTEKSLGQEENKVIQFSGIVIDQEVEQGIPGVHIYAPKSGRGTTTNPYGYFSMAVLEGDSMIVSAVGYEKEKIRIPRLMKDRDSYTVVINLKGDTTYLDELEVYPFPSEEMFKEAVLALQLPNQQDLNNMRRNTDQRMLYRMSGSLSMGASGNYEYYMQQQAQAQNLQYQPNSISLLNPFAWNQFIKSIKKRKQE</sequence>
<dbReference type="RefSeq" id="WP_264138804.1">
    <property type="nucleotide sequence ID" value="NZ_JAOYOD010000001.1"/>
</dbReference>
<evidence type="ECO:0000313" key="2">
    <source>
        <dbReference type="Proteomes" id="UP001300692"/>
    </source>
</evidence>
<dbReference type="InterPro" id="IPR008969">
    <property type="entry name" value="CarboxyPept-like_regulatory"/>
</dbReference>
<keyword evidence="2" id="KW-1185">Reference proteome</keyword>
<dbReference type="SUPFAM" id="SSF49464">
    <property type="entry name" value="Carboxypeptidase regulatory domain-like"/>
    <property type="match status" value="1"/>
</dbReference>
<dbReference type="EMBL" id="JAOYOD010000001">
    <property type="protein sequence ID" value="MCV9387982.1"/>
    <property type="molecule type" value="Genomic_DNA"/>
</dbReference>
<dbReference type="Proteomes" id="UP001300692">
    <property type="component" value="Unassembled WGS sequence"/>
</dbReference>
<evidence type="ECO:0000313" key="1">
    <source>
        <dbReference type="EMBL" id="MCV9387982.1"/>
    </source>
</evidence>
<accession>A0ABT3CWK7</accession>
<dbReference type="Gene3D" id="2.60.40.1120">
    <property type="entry name" value="Carboxypeptidase-like, regulatory domain"/>
    <property type="match status" value="1"/>
</dbReference>
<protein>
    <submittedName>
        <fullName evidence="1">Carboxypeptidase-like regulatory domain-containing protein</fullName>
    </submittedName>
</protein>
<comment type="caution">
    <text evidence="1">The sequence shown here is derived from an EMBL/GenBank/DDBJ whole genome shotgun (WGS) entry which is preliminary data.</text>
</comment>
<dbReference type="Pfam" id="PF13715">
    <property type="entry name" value="CarbopepD_reg_2"/>
    <property type="match status" value="1"/>
</dbReference>
<reference evidence="1 2" key="1">
    <citation type="submission" date="2022-10" db="EMBL/GenBank/DDBJ databases">
        <title>Comparative genomics and taxonomic characterization of three novel marine species of genus Reichenbachiella exhibiting antioxidant and polysaccharide degradation activities.</title>
        <authorList>
            <person name="Muhammad N."/>
            <person name="Lee Y.-J."/>
            <person name="Ko J."/>
            <person name="Kim S.-G."/>
        </authorList>
    </citation>
    <scope>NUCLEOTIDE SEQUENCE [LARGE SCALE GENOMIC DNA]</scope>
    <source>
        <strain evidence="1 2">ABR2-5</strain>
    </source>
</reference>
<gene>
    <name evidence="1" type="ORF">N7U62_14965</name>
</gene>
<organism evidence="1 2">
    <name type="scientific">Reichenbachiella ulvae</name>
    <dbReference type="NCBI Taxonomy" id="2980104"/>
    <lineage>
        <taxon>Bacteria</taxon>
        <taxon>Pseudomonadati</taxon>
        <taxon>Bacteroidota</taxon>
        <taxon>Cytophagia</taxon>
        <taxon>Cytophagales</taxon>
        <taxon>Reichenbachiellaceae</taxon>
        <taxon>Reichenbachiella</taxon>
    </lineage>
</organism>
<name>A0ABT3CWK7_9BACT</name>